<sequence>MAGKGGESVLSDQEDYQSLLSDLVKKQMVMLGPQVAISKARTVAGLTVGQDGQVTAISGDPHSALEQLASEYMKLSGQIANTTLQSLLEQYPAIKSRGLQQA</sequence>
<dbReference type="AlphaFoldDB" id="A0A1F5HG40"/>
<dbReference type="Proteomes" id="UP000176751">
    <property type="component" value="Unassembled WGS sequence"/>
</dbReference>
<evidence type="ECO:0000313" key="1">
    <source>
        <dbReference type="EMBL" id="OGE03032.1"/>
    </source>
</evidence>
<dbReference type="EMBL" id="MFCA01000006">
    <property type="protein sequence ID" value="OGE03032.1"/>
    <property type="molecule type" value="Genomic_DNA"/>
</dbReference>
<accession>A0A1F5HG40</accession>
<name>A0A1F5HG40_9BACT</name>
<dbReference type="STRING" id="1797737.A2196_01195"/>
<gene>
    <name evidence="1" type="ORF">A2196_01195</name>
</gene>
<reference evidence="1 2" key="1">
    <citation type="journal article" date="2016" name="Nat. Commun.">
        <title>Thousands of microbial genomes shed light on interconnected biogeochemical processes in an aquifer system.</title>
        <authorList>
            <person name="Anantharaman K."/>
            <person name="Brown C.T."/>
            <person name="Hug L.A."/>
            <person name="Sharon I."/>
            <person name="Castelle C.J."/>
            <person name="Probst A.J."/>
            <person name="Thomas B.C."/>
            <person name="Singh A."/>
            <person name="Wilkins M.J."/>
            <person name="Karaoz U."/>
            <person name="Brodie E.L."/>
            <person name="Williams K.H."/>
            <person name="Hubbard S.S."/>
            <person name="Banfield J.F."/>
        </authorList>
    </citation>
    <scope>NUCLEOTIDE SEQUENCE [LARGE SCALE GENOMIC DNA]</scope>
</reference>
<organism evidence="1 2">
    <name type="scientific">Candidatus Curtissbacteria bacterium RIFOXYA1_FULL_41_14</name>
    <dbReference type="NCBI Taxonomy" id="1797737"/>
    <lineage>
        <taxon>Bacteria</taxon>
        <taxon>Candidatus Curtissiibacteriota</taxon>
    </lineage>
</organism>
<comment type="caution">
    <text evidence="1">The sequence shown here is derived from an EMBL/GenBank/DDBJ whole genome shotgun (WGS) entry which is preliminary data.</text>
</comment>
<evidence type="ECO:0000313" key="2">
    <source>
        <dbReference type="Proteomes" id="UP000176751"/>
    </source>
</evidence>
<protein>
    <submittedName>
        <fullName evidence="1">Uncharacterized protein</fullName>
    </submittedName>
</protein>
<proteinExistence type="predicted"/>